<dbReference type="RefSeq" id="WP_257182412.1">
    <property type="nucleotide sequence ID" value="NZ_BDCV01000003.1"/>
</dbReference>
<feature type="transmembrane region" description="Helical" evidence="1">
    <location>
        <begin position="115"/>
        <end position="136"/>
    </location>
</feature>
<evidence type="ECO:0000256" key="1">
    <source>
        <dbReference type="SAM" id="Phobius"/>
    </source>
</evidence>
<evidence type="ECO:0000313" key="2">
    <source>
        <dbReference type="EMBL" id="WHM23688.1"/>
    </source>
</evidence>
<feature type="transmembrane region" description="Helical" evidence="1">
    <location>
        <begin position="15"/>
        <end position="39"/>
    </location>
</feature>
<keyword evidence="1" id="KW-1133">Transmembrane helix</keyword>
<keyword evidence="1" id="KW-0472">Membrane</keyword>
<dbReference type="AlphaFoldDB" id="A0AAQ3IK13"/>
<evidence type="ECO:0000313" key="3">
    <source>
        <dbReference type="Proteomes" id="UP001229422"/>
    </source>
</evidence>
<gene>
    <name evidence="2" type="primary">yxaJ</name>
    <name evidence="2" type="ORF">QL281_11630</name>
</gene>
<sequence>MFLLKEEFDVKKNSVAIMTTISAFLFCAVIVAASLSPLAGTGAAANQFNSAGMWSAVGMILVLYFIPFLVYMLGVDAMRYVMAVLCGFGLLIHLSSAGFILMFSFFSDHLLSEVIFVFGISLAAAAVNVIWFVAAFRSGAEKTSVNTLT</sequence>
<protein>
    <submittedName>
        <fullName evidence="2">DUF5391 domain-containing protein</fullName>
    </submittedName>
</protein>
<feature type="transmembrane region" description="Helical" evidence="1">
    <location>
        <begin position="80"/>
        <end position="103"/>
    </location>
</feature>
<dbReference type="Pfam" id="PF17369">
    <property type="entry name" value="DUF5391"/>
    <property type="match status" value="1"/>
</dbReference>
<accession>A0AAQ3IK13</accession>
<dbReference type="InterPro" id="IPR020204">
    <property type="entry name" value="Uncharacterised_YxaJ"/>
</dbReference>
<keyword evidence="1" id="KW-0812">Transmembrane</keyword>
<reference evidence="2" key="1">
    <citation type="submission" date="2023-05" db="EMBL/GenBank/DDBJ databases">
        <title>Complete genome sequence of Bacillus subtilis SRCM117797 isolated from Soybean paste.</title>
        <authorList>
            <person name="Abraha H.B."/>
            <person name="Kim K.-P."/>
            <person name="Ryu M.-S."/>
            <person name="Jeong D.-Y."/>
        </authorList>
    </citation>
    <scope>NUCLEOTIDE SEQUENCE</scope>
    <source>
        <strain evidence="2">SRCM117797</strain>
    </source>
</reference>
<proteinExistence type="predicted"/>
<feature type="transmembrane region" description="Helical" evidence="1">
    <location>
        <begin position="51"/>
        <end position="73"/>
    </location>
</feature>
<dbReference type="EMBL" id="CP125292">
    <property type="protein sequence ID" value="WHM23688.1"/>
    <property type="molecule type" value="Genomic_DNA"/>
</dbReference>
<organism evidence="2 3">
    <name type="scientific">Bacillus subtilis</name>
    <dbReference type="NCBI Taxonomy" id="1423"/>
    <lineage>
        <taxon>Bacteria</taxon>
        <taxon>Bacillati</taxon>
        <taxon>Bacillota</taxon>
        <taxon>Bacilli</taxon>
        <taxon>Bacillales</taxon>
        <taxon>Bacillaceae</taxon>
        <taxon>Bacillus</taxon>
    </lineage>
</organism>
<name>A0AAQ3IK13_BACIU</name>
<dbReference type="Proteomes" id="UP001229422">
    <property type="component" value="Chromosome"/>
</dbReference>